<protein>
    <recommendedName>
        <fullName evidence="3">histidine kinase</fullName>
        <ecNumber evidence="3">2.7.13.3</ecNumber>
    </recommendedName>
</protein>
<evidence type="ECO:0000313" key="14">
    <source>
        <dbReference type="Proteomes" id="UP000199695"/>
    </source>
</evidence>
<dbReference type="InterPro" id="IPR003594">
    <property type="entry name" value="HATPase_dom"/>
</dbReference>
<dbReference type="InterPro" id="IPR005467">
    <property type="entry name" value="His_kinase_dom"/>
</dbReference>
<dbReference type="Gene3D" id="1.10.287.130">
    <property type="match status" value="1"/>
</dbReference>
<proteinExistence type="predicted"/>
<dbReference type="RefSeq" id="WP_089965789.1">
    <property type="nucleotide sequence ID" value="NZ_FOCQ01000003.1"/>
</dbReference>
<reference evidence="13 14" key="1">
    <citation type="submission" date="2016-10" db="EMBL/GenBank/DDBJ databases">
        <authorList>
            <person name="de Groot N.N."/>
        </authorList>
    </citation>
    <scope>NUCLEOTIDE SEQUENCE [LARGE SCALE GENOMIC DNA]</scope>
    <source>
        <strain evidence="13 14">DSM 46701</strain>
    </source>
</reference>
<dbReference type="STRING" id="1173111.SAMN05444955_103202"/>
<evidence type="ECO:0000256" key="2">
    <source>
        <dbReference type="ARBA" id="ARBA00004370"/>
    </source>
</evidence>
<evidence type="ECO:0000256" key="5">
    <source>
        <dbReference type="ARBA" id="ARBA00022679"/>
    </source>
</evidence>
<keyword evidence="8" id="KW-0067">ATP-binding</keyword>
<keyword evidence="7 13" id="KW-0418">Kinase</keyword>
<evidence type="ECO:0000259" key="12">
    <source>
        <dbReference type="PROSITE" id="PS50109"/>
    </source>
</evidence>
<dbReference type="GO" id="GO:0005524">
    <property type="term" value="F:ATP binding"/>
    <property type="evidence" value="ECO:0007669"/>
    <property type="project" value="UniProtKB-KW"/>
</dbReference>
<keyword evidence="5" id="KW-0808">Transferase</keyword>
<feature type="transmembrane region" description="Helical" evidence="11">
    <location>
        <begin position="12"/>
        <end position="34"/>
    </location>
</feature>
<gene>
    <name evidence="13" type="ORF">SAMN05444955_103202</name>
</gene>
<evidence type="ECO:0000256" key="4">
    <source>
        <dbReference type="ARBA" id="ARBA00022553"/>
    </source>
</evidence>
<keyword evidence="6" id="KW-0547">Nucleotide-binding</keyword>
<evidence type="ECO:0000256" key="8">
    <source>
        <dbReference type="ARBA" id="ARBA00022840"/>
    </source>
</evidence>
<dbReference type="InterPro" id="IPR036097">
    <property type="entry name" value="HisK_dim/P_sf"/>
</dbReference>
<dbReference type="PANTHER" id="PTHR42878">
    <property type="entry name" value="TWO-COMPONENT HISTIDINE KINASE"/>
    <property type="match status" value="1"/>
</dbReference>
<keyword evidence="4" id="KW-0597">Phosphoprotein</keyword>
<comment type="subcellular location">
    <subcellularLocation>
        <location evidence="2">Membrane</location>
    </subcellularLocation>
</comment>
<evidence type="ECO:0000256" key="7">
    <source>
        <dbReference type="ARBA" id="ARBA00022777"/>
    </source>
</evidence>
<dbReference type="EMBL" id="FOCQ01000003">
    <property type="protein sequence ID" value="SEM92610.1"/>
    <property type="molecule type" value="Genomic_DNA"/>
</dbReference>
<comment type="catalytic activity">
    <reaction evidence="1">
        <text>ATP + protein L-histidine = ADP + protein N-phospho-L-histidine.</text>
        <dbReference type="EC" id="2.7.13.3"/>
    </reaction>
</comment>
<dbReference type="GO" id="GO:0000155">
    <property type="term" value="F:phosphorelay sensor kinase activity"/>
    <property type="evidence" value="ECO:0007669"/>
    <property type="project" value="InterPro"/>
</dbReference>
<keyword evidence="9" id="KW-0902">Two-component regulatory system</keyword>
<dbReference type="CDD" id="cd00075">
    <property type="entry name" value="HATPase"/>
    <property type="match status" value="1"/>
</dbReference>
<evidence type="ECO:0000256" key="11">
    <source>
        <dbReference type="SAM" id="Phobius"/>
    </source>
</evidence>
<feature type="domain" description="Histidine kinase" evidence="12">
    <location>
        <begin position="365"/>
        <end position="585"/>
    </location>
</feature>
<evidence type="ECO:0000256" key="6">
    <source>
        <dbReference type="ARBA" id="ARBA00022741"/>
    </source>
</evidence>
<feature type="transmembrane region" description="Helical" evidence="11">
    <location>
        <begin position="261"/>
        <end position="282"/>
    </location>
</feature>
<feature type="coiled-coil region" evidence="10">
    <location>
        <begin position="331"/>
        <end position="361"/>
    </location>
</feature>
<accession>A0A1H8CC80</accession>
<keyword evidence="14" id="KW-1185">Reference proteome</keyword>
<dbReference type="PANTHER" id="PTHR42878:SF12">
    <property type="entry name" value="SENSOR HISTIDINE KINASE YCBM"/>
    <property type="match status" value="1"/>
</dbReference>
<sequence>MKLNGRITWHFLWRSFLVMVLITVYYMGLILVAYNDLSDIIERQTRKYESPRDLLVDVYHHTHIQGRTVKVDSQQLREVAKSRGWVQVLDRTGREIFQYRRPDDIPRRYTPGMLVDYRKKEVSAYQIYTWYHGDYTWIYGVTKPEAALLQEVQKQTSLQGERVNVAPSALAKLSQHHSWLQILDEQGREIFQYHRPAGQPIRYTPGLFAYHEEYESRLIYHSDTLNGKRLTWVIGLPDSDFGTDTDMNQYGAERRRERGEFIFYASMAGNIVIVFLIAFLFGNRLGRPVLHMMDWLQDLARGVYAEPVNRKGVPKSLDPASGKLRRSYRTYREVIEALRQLTSALKQNEDNRLRLEKTREEWIAGISHDLKTPLSSVKGYADLLCEEEYDWNREEIRQYARVIRDKAQYMEELIDDLNLTFRLKNEALPLQRQEQDLVELVRRSVIHLANNPMAADQCITFEPEAEPLYFPVDPKWFQRALNNLLTNASVHNPAGTKISVTVAKRTDKGREEVIISIEDNGRGMDEETRSRLFDRYYRGTHTSVKEAGTGLGMAIADQLIQAHGGRIEIDSSPGKGTKIRIVLRQ</sequence>
<dbReference type="GO" id="GO:0030295">
    <property type="term" value="F:protein kinase activator activity"/>
    <property type="evidence" value="ECO:0007669"/>
    <property type="project" value="TreeGrafter"/>
</dbReference>
<dbReference type="InterPro" id="IPR004358">
    <property type="entry name" value="Sig_transdc_His_kin-like_C"/>
</dbReference>
<dbReference type="SMART" id="SM00388">
    <property type="entry name" value="HisKA"/>
    <property type="match status" value="1"/>
</dbReference>
<dbReference type="PROSITE" id="PS50109">
    <property type="entry name" value="HIS_KIN"/>
    <property type="match status" value="1"/>
</dbReference>
<dbReference type="AlphaFoldDB" id="A0A1H8CC80"/>
<dbReference type="GO" id="GO:0000156">
    <property type="term" value="F:phosphorelay response regulator activity"/>
    <property type="evidence" value="ECO:0007669"/>
    <property type="project" value="TreeGrafter"/>
</dbReference>
<evidence type="ECO:0000256" key="9">
    <source>
        <dbReference type="ARBA" id="ARBA00023012"/>
    </source>
</evidence>
<dbReference type="InterPro" id="IPR036890">
    <property type="entry name" value="HATPase_C_sf"/>
</dbReference>
<dbReference type="PRINTS" id="PR00344">
    <property type="entry name" value="BCTRLSENSOR"/>
</dbReference>
<evidence type="ECO:0000256" key="1">
    <source>
        <dbReference type="ARBA" id="ARBA00000085"/>
    </source>
</evidence>
<dbReference type="SUPFAM" id="SSF47384">
    <property type="entry name" value="Homodimeric domain of signal transducing histidine kinase"/>
    <property type="match status" value="1"/>
</dbReference>
<dbReference type="SUPFAM" id="SSF55874">
    <property type="entry name" value="ATPase domain of HSP90 chaperone/DNA topoisomerase II/histidine kinase"/>
    <property type="match status" value="1"/>
</dbReference>
<dbReference type="Pfam" id="PF00512">
    <property type="entry name" value="HisKA"/>
    <property type="match status" value="1"/>
</dbReference>
<dbReference type="Proteomes" id="UP000199695">
    <property type="component" value="Unassembled WGS sequence"/>
</dbReference>
<evidence type="ECO:0000256" key="3">
    <source>
        <dbReference type="ARBA" id="ARBA00012438"/>
    </source>
</evidence>
<keyword evidence="11" id="KW-1133">Transmembrane helix</keyword>
<evidence type="ECO:0000256" key="10">
    <source>
        <dbReference type="SAM" id="Coils"/>
    </source>
</evidence>
<name>A0A1H8CC80_9BACL</name>
<dbReference type="InterPro" id="IPR050351">
    <property type="entry name" value="BphY/WalK/GraS-like"/>
</dbReference>
<dbReference type="EC" id="2.7.13.3" evidence="3"/>
<dbReference type="OrthoDB" id="368131at2"/>
<keyword evidence="11" id="KW-0812">Transmembrane</keyword>
<evidence type="ECO:0000313" key="13">
    <source>
        <dbReference type="EMBL" id="SEM92610.1"/>
    </source>
</evidence>
<keyword evidence="11" id="KW-0472">Membrane</keyword>
<organism evidence="13 14">
    <name type="scientific">Lihuaxuella thermophila</name>
    <dbReference type="NCBI Taxonomy" id="1173111"/>
    <lineage>
        <taxon>Bacteria</taxon>
        <taxon>Bacillati</taxon>
        <taxon>Bacillota</taxon>
        <taxon>Bacilli</taxon>
        <taxon>Bacillales</taxon>
        <taxon>Thermoactinomycetaceae</taxon>
        <taxon>Lihuaxuella</taxon>
    </lineage>
</organism>
<dbReference type="InterPro" id="IPR003661">
    <property type="entry name" value="HisK_dim/P_dom"/>
</dbReference>
<dbReference type="SMART" id="SM00387">
    <property type="entry name" value="HATPase_c"/>
    <property type="match status" value="1"/>
</dbReference>
<dbReference type="CDD" id="cd00082">
    <property type="entry name" value="HisKA"/>
    <property type="match status" value="1"/>
</dbReference>
<dbReference type="GO" id="GO:0007234">
    <property type="term" value="P:osmosensory signaling via phosphorelay pathway"/>
    <property type="evidence" value="ECO:0007669"/>
    <property type="project" value="TreeGrafter"/>
</dbReference>
<dbReference type="Pfam" id="PF02518">
    <property type="entry name" value="HATPase_c"/>
    <property type="match status" value="1"/>
</dbReference>
<keyword evidence="10" id="KW-0175">Coiled coil</keyword>
<dbReference type="Gene3D" id="3.30.565.10">
    <property type="entry name" value="Histidine kinase-like ATPase, C-terminal domain"/>
    <property type="match status" value="1"/>
</dbReference>
<dbReference type="FunFam" id="1.10.287.130:FF:000082">
    <property type="entry name" value="Sensor histidine kinase YvrG"/>
    <property type="match status" value="1"/>
</dbReference>